<dbReference type="KEGG" id="dap:Dacet_0925"/>
<protein>
    <submittedName>
        <fullName evidence="2">Uncharacterized protein</fullName>
    </submittedName>
</protein>
<proteinExistence type="predicted"/>
<evidence type="ECO:0000256" key="1">
    <source>
        <dbReference type="SAM" id="SignalP"/>
    </source>
</evidence>
<keyword evidence="3" id="KW-1185">Reference proteome</keyword>
<dbReference type="EMBL" id="CP001968">
    <property type="protein sequence ID" value="ADD67703.1"/>
    <property type="molecule type" value="Genomic_DNA"/>
</dbReference>
<dbReference type="RefSeq" id="WP_013010234.1">
    <property type="nucleotide sequence ID" value="NC_013943.1"/>
</dbReference>
<organism evidence="2 3">
    <name type="scientific">Denitrovibrio acetiphilus (strain DSM 12809 / NBRC 114555 / N2460)</name>
    <dbReference type="NCBI Taxonomy" id="522772"/>
    <lineage>
        <taxon>Bacteria</taxon>
        <taxon>Pseudomonadati</taxon>
        <taxon>Deferribacterota</taxon>
        <taxon>Deferribacteres</taxon>
        <taxon>Deferribacterales</taxon>
        <taxon>Geovibrionaceae</taxon>
        <taxon>Denitrovibrio</taxon>
    </lineage>
</organism>
<accession>D4H657</accession>
<reference evidence="2 3" key="1">
    <citation type="journal article" date="2010" name="Stand. Genomic Sci.">
        <title>Complete genome sequence of Denitrovibrio acetiphilus type strain (N2460).</title>
        <authorList>
            <person name="Kiss H."/>
            <person name="Lang E."/>
            <person name="Lapidus A."/>
            <person name="Copeland A."/>
            <person name="Nolan M."/>
            <person name="Glavina Del Rio T."/>
            <person name="Chen F."/>
            <person name="Lucas S."/>
            <person name="Tice H."/>
            <person name="Cheng J.F."/>
            <person name="Han C."/>
            <person name="Goodwin L."/>
            <person name="Pitluck S."/>
            <person name="Liolios K."/>
            <person name="Pati A."/>
            <person name="Ivanova N."/>
            <person name="Mavromatis K."/>
            <person name="Chen A."/>
            <person name="Palaniappan K."/>
            <person name="Land M."/>
            <person name="Hauser L."/>
            <person name="Chang Y.J."/>
            <person name="Jeffries C.D."/>
            <person name="Detter J.C."/>
            <person name="Brettin T."/>
            <person name="Spring S."/>
            <person name="Rohde M."/>
            <person name="Goker M."/>
            <person name="Woyke T."/>
            <person name="Bristow J."/>
            <person name="Eisen J.A."/>
            <person name="Markowitz V."/>
            <person name="Hugenholtz P."/>
            <person name="Kyrpides N.C."/>
            <person name="Klenk H.P."/>
        </authorList>
    </citation>
    <scope>NUCLEOTIDE SEQUENCE [LARGE SCALE GENOMIC DNA]</scope>
    <source>
        <strain evidence="3">DSM 12809 / NBRC 114555 / N2460</strain>
    </source>
</reference>
<evidence type="ECO:0000313" key="3">
    <source>
        <dbReference type="Proteomes" id="UP000002012"/>
    </source>
</evidence>
<dbReference type="AlphaFoldDB" id="D4H657"/>
<keyword evidence="1" id="KW-0732">Signal</keyword>
<feature type="signal peptide" evidence="1">
    <location>
        <begin position="1"/>
        <end position="18"/>
    </location>
</feature>
<sequence length="118" mass="13728" precursor="true">MRNLLLIIVLFIPCWSYAGDFIADAPKTVREYENFYIKLHKTKDFSVSVNKSCMTISNTEGITETDGLYSSEEGGKLYFDNFCFEKERIKIEITTERASEIIRFLIAPRKAEERDYSC</sequence>
<dbReference type="Proteomes" id="UP000002012">
    <property type="component" value="Chromosome"/>
</dbReference>
<dbReference type="STRING" id="522772.Dacet_0925"/>
<dbReference type="PaxDb" id="522772-Dacet_0925"/>
<dbReference type="InParanoid" id="D4H657"/>
<gene>
    <name evidence="2" type="ordered locus">Dacet_0925</name>
</gene>
<dbReference type="HOGENOM" id="CLU_2069240_0_0_0"/>
<name>D4H657_DENA2</name>
<evidence type="ECO:0000313" key="2">
    <source>
        <dbReference type="EMBL" id="ADD67703.1"/>
    </source>
</evidence>
<feature type="chain" id="PRO_5003058380" evidence="1">
    <location>
        <begin position="19"/>
        <end position="118"/>
    </location>
</feature>